<dbReference type="EMBL" id="CP139472">
    <property type="protein sequence ID" value="WPU48670.1"/>
    <property type="molecule type" value="Genomic_DNA"/>
</dbReference>
<dbReference type="RefSeq" id="WP_013332392.1">
    <property type="nucleotide sequence ID" value="NC_014532.2"/>
</dbReference>
<dbReference type="Gene3D" id="2.130.10.10">
    <property type="entry name" value="YVTN repeat-like/Quinoprotein amine dehydrogenase"/>
    <property type="match status" value="1"/>
</dbReference>
<evidence type="ECO:0000313" key="4">
    <source>
        <dbReference type="Proteomes" id="UP001322512"/>
    </source>
</evidence>
<accession>E1V341</accession>
<dbReference type="InterPro" id="IPR015943">
    <property type="entry name" value="WD40/YVTN_repeat-like_dom_sf"/>
</dbReference>
<evidence type="ECO:0000313" key="3">
    <source>
        <dbReference type="Proteomes" id="UP000008707"/>
    </source>
</evidence>
<dbReference type="PANTHER" id="PTHR47197:SF3">
    <property type="entry name" value="DIHYDRO-HEME D1 DEHYDROGENASE"/>
    <property type="match status" value="1"/>
</dbReference>
<dbReference type="OrthoDB" id="9770334at2"/>
<reference evidence="2 4" key="4">
    <citation type="submission" date="2023-11" db="EMBL/GenBank/DDBJ databases">
        <title>MicrobeMod: A computational toolkit for identifying prokaryotic methylation and restriction-modification with nanopore sequencing.</title>
        <authorList>
            <person name="Crits-Christoph A."/>
            <person name="Kang S.C."/>
            <person name="Lee H."/>
            <person name="Ostrov N."/>
        </authorList>
    </citation>
    <scope>NUCLEOTIDE SEQUENCE [LARGE SCALE GENOMIC DNA]</scope>
    <source>
        <strain evidence="2 4">ATCC 33173</strain>
    </source>
</reference>
<reference evidence="3" key="3">
    <citation type="journal article" date="2011" name="Environ. Microbiol.">
        <title>A blueprint of ectoine metabolism from the genome of the industrial producer Halomonas elongata DSM 2581(T).</title>
        <authorList>
            <person name="Schwibbert K."/>
            <person name="Marin-Sanguino A."/>
            <person name="Bagyan I."/>
            <person name="Heidrich G."/>
            <person name="Lentzen G."/>
            <person name="Seitz H."/>
            <person name="Rampp M."/>
            <person name="Schuster S.C."/>
            <person name="Klenk H.P."/>
            <person name="Pfeiffer F."/>
            <person name="Oesterhelt D."/>
            <person name="Kunte H.J."/>
        </authorList>
    </citation>
    <scope>NUCLEOTIDE SEQUENCE [LARGE SCALE GENOMIC DNA]</scope>
    <source>
        <strain evidence="3">ATCC 33173 / DSM 2581 / NBRC 15536 / NCIMB 2198 / 1H9</strain>
    </source>
</reference>
<evidence type="ECO:0000313" key="2">
    <source>
        <dbReference type="EMBL" id="WPU48670.1"/>
    </source>
</evidence>
<name>E1V341_HALED</name>
<dbReference type="STRING" id="768066.HELO_2636"/>
<organism evidence="1 3">
    <name type="scientific">Halomonas elongata (strain ATCC 33173 / DSM 2581 / NBRC 15536 / NCIMB 2198 / 1H9)</name>
    <dbReference type="NCBI Taxonomy" id="768066"/>
    <lineage>
        <taxon>Bacteria</taxon>
        <taxon>Pseudomonadati</taxon>
        <taxon>Pseudomonadota</taxon>
        <taxon>Gammaproteobacteria</taxon>
        <taxon>Oceanospirillales</taxon>
        <taxon>Halomonadaceae</taxon>
        <taxon>Halomonas</taxon>
    </lineage>
</organism>
<dbReference type="PANTHER" id="PTHR47197">
    <property type="entry name" value="PROTEIN NIRF"/>
    <property type="match status" value="1"/>
</dbReference>
<evidence type="ECO:0000313" key="1">
    <source>
        <dbReference type="EMBL" id="CBV42520.1"/>
    </source>
</evidence>
<dbReference type="Proteomes" id="UP000008707">
    <property type="component" value="Chromosome"/>
</dbReference>
<reference evidence="1" key="1">
    <citation type="journal article" date="2010" name="Environ. Microbiol.">
        <title>A blueprint of ectoine metabolism from the genome of the industrial producer Halomonas elongata DSM 2581(T).</title>
        <authorList>
            <person name="Schwibbert K."/>
            <person name="Marin-Sanguino A."/>
            <person name="Bagyan I."/>
            <person name="Heidrich G."/>
            <person name="Lentzen G."/>
            <person name="Seitz H."/>
            <person name="Rampp M."/>
            <person name="Schuster S.C."/>
            <person name="Klenk H.P."/>
            <person name="Pfeiffer F."/>
            <person name="Oesterhelt D."/>
            <person name="Kunte H.J."/>
        </authorList>
    </citation>
    <scope>NUCLEOTIDE SEQUENCE</scope>
    <source>
        <strain evidence="1">Type strain: DSM 2581</strain>
    </source>
</reference>
<dbReference type="EMBL" id="FN869568">
    <property type="protein sequence ID" value="CBV42520.1"/>
    <property type="molecule type" value="Genomic_DNA"/>
</dbReference>
<dbReference type="InterPro" id="IPR011048">
    <property type="entry name" value="Haem_d1_sf"/>
</dbReference>
<dbReference type="HOGENOM" id="CLU_570817_0_0_6"/>
<dbReference type="Proteomes" id="UP001322512">
    <property type="component" value="Chromosome"/>
</dbReference>
<dbReference type="SUPFAM" id="SSF51004">
    <property type="entry name" value="C-terminal (heme d1) domain of cytochrome cd1-nitrite reductase"/>
    <property type="match status" value="1"/>
</dbReference>
<dbReference type="KEGG" id="hel:HELO_2636"/>
<proteinExistence type="predicted"/>
<dbReference type="eggNOG" id="COG3391">
    <property type="taxonomic scope" value="Bacteria"/>
</dbReference>
<gene>
    <name evidence="1" type="ordered locus">HELO_2636</name>
    <name evidence="2" type="ORF">SR933_07205</name>
</gene>
<reference evidence="1" key="2">
    <citation type="submission" date="2010-05" db="EMBL/GenBank/DDBJ databases">
        <title>Revision and reannotation of the Halomonas elongata DSM 2581(T) genome.</title>
        <authorList>
            <person name="Pfeiffer F."/>
            <person name="Bagyan I."/>
            <person name="Alfaro-Espinoza G."/>
            <person name="Zamora-Lagos M.A."/>
            <person name="Habermann B."/>
            <person name="Oesterhelt D."/>
            <person name="Kunte H.J."/>
        </authorList>
    </citation>
    <scope>NUCLEOTIDE SEQUENCE</scope>
    <source>
        <strain evidence="1">Type strain: DSM 2581</strain>
    </source>
</reference>
<protein>
    <submittedName>
        <fullName evidence="1">WD40 domain protein</fullName>
    </submittedName>
    <submittedName>
        <fullName evidence="2">WD40 repeat domain-containing protein</fullName>
    </submittedName>
</protein>
<dbReference type="GeneID" id="91009960"/>
<dbReference type="InterPro" id="IPR051200">
    <property type="entry name" value="Host-pathogen_enzymatic-act"/>
</dbReference>
<dbReference type="AlphaFoldDB" id="E1V341"/>
<sequence length="478" mass="50597">MPQLFFNNARATLASAIDDVTTTIEVSAPVNLPTSLGANEWFLLTIFADTTRYGENIEIVRVTGISNNTLTVERGFEGTAVSHGAGESIEARATARTMDRIRSRIGETSLVKANASLDDRLRMDGLAYRKVDYPELAAMFPETLPAQEVVSGTPSLPDMGRGAAFSPDGAYLAMAHNGSPYLTIIDTSDWSVVSGTPSLPRSGWGAAFRPDGAYLAIVHEGSPYLTVIDTADWSVVSGTPSLPGTGNAVAFGSNANGTFLAVVHDGAPYLTIIDTSDWSVVSGTPSLPGGGEDVVFEPGGTYLAVAHRESPYLTIVAAADWSVANVAPTLPGMGRAIDISPISGIIAVAHNPVDFNSEESRFTVINPNDDWSVVSDAPVIQSSIADVKFSSDGAFLAIGYYGGSHLIVIDIATWTEIGGTPSLPNYGETVAWHPDGDYLAAGYLNAPNLTVTARSPDWFYLPELSSPHPSLEWRIKAQ</sequence>
<keyword evidence="4" id="KW-1185">Reference proteome</keyword>